<dbReference type="KEGG" id="pkc:PKB_4698"/>
<dbReference type="SMART" id="SM00797">
    <property type="entry name" value="AHS2"/>
    <property type="match status" value="1"/>
</dbReference>
<dbReference type="PANTHER" id="PTHR43309:SF4">
    <property type="entry name" value="CARBOXYLTRANSFERASE DOMAIN-CONTAINING PROTEIN"/>
    <property type="match status" value="1"/>
</dbReference>
<evidence type="ECO:0000313" key="5">
    <source>
        <dbReference type="EMBL" id="CDF86022.1"/>
    </source>
</evidence>
<keyword evidence="3" id="KW-0067">ATP-binding</keyword>
<dbReference type="Proteomes" id="UP000025241">
    <property type="component" value="Chromosome I"/>
</dbReference>
<feature type="domain" description="Carboxyltransferase" evidence="4">
    <location>
        <begin position="25"/>
        <end position="306"/>
    </location>
</feature>
<evidence type="ECO:0000313" key="6">
    <source>
        <dbReference type="Proteomes" id="UP000025241"/>
    </source>
</evidence>
<reference evidence="5 6" key="1">
    <citation type="submission" date="2013-03" db="EMBL/GenBank/DDBJ databases">
        <authorList>
            <person name="Linke B."/>
        </authorList>
    </citation>
    <scope>NUCLEOTIDE SEQUENCE [LARGE SCALE GENOMIC DNA]</scope>
    <source>
        <strain evidence="5 6">B13</strain>
    </source>
</reference>
<dbReference type="Pfam" id="PF02626">
    <property type="entry name" value="CT_A_B"/>
    <property type="match status" value="1"/>
</dbReference>
<dbReference type="AlphaFoldDB" id="A0A024HNC8"/>
<dbReference type="InterPro" id="IPR052708">
    <property type="entry name" value="PxpC"/>
</dbReference>
<dbReference type="NCBIfam" id="TIGR00724">
    <property type="entry name" value="urea_amlyse_rel"/>
    <property type="match status" value="1"/>
</dbReference>
<dbReference type="GO" id="GO:0005524">
    <property type="term" value="F:ATP binding"/>
    <property type="evidence" value="ECO:0007669"/>
    <property type="project" value="UniProtKB-KW"/>
</dbReference>
<gene>
    <name evidence="5" type="ORF">PKB_4698</name>
</gene>
<dbReference type="Gene3D" id="2.40.100.10">
    <property type="entry name" value="Cyclophilin-like"/>
    <property type="match status" value="1"/>
</dbReference>
<dbReference type="STRING" id="1301098.PKB_4698"/>
<organism evidence="5 6">
    <name type="scientific">Pseudomonas knackmussii (strain DSM 6978 / CCUG 54928 / LMG 23759 / B13)</name>
    <dbReference type="NCBI Taxonomy" id="1301098"/>
    <lineage>
        <taxon>Bacteria</taxon>
        <taxon>Pseudomonadati</taxon>
        <taxon>Pseudomonadota</taxon>
        <taxon>Gammaproteobacteria</taxon>
        <taxon>Pseudomonadales</taxon>
        <taxon>Pseudomonadaceae</taxon>
        <taxon>Pseudomonas</taxon>
    </lineage>
</organism>
<dbReference type="InterPro" id="IPR029000">
    <property type="entry name" value="Cyclophilin-like_dom_sf"/>
</dbReference>
<sequence>MSGLRVLKPGALSLLQDAGRNGWQHLGVSPGGPVDIQAAAWANHLLGNAWGTPLLEIALGGVRLQAETDCWLALCGAELPIRVDGEARAPWSRFPLRAGQTLELGYAASGQRAYLAVVGGFQVEPVLGSVACQTREGLGGLHGDGSALAAGDLLPCESSIGAFTGSAQVPWPYVPDYRNPPPLRVMLGGDAQAFAPEQRQAFFTQPWRLSPQSDRMGARLRGDPLQAPKRQWSLGMLNGAIQVPPDGQPIVLLADHQSMGGYPLLGFVHPLDLPHLAQCAAHAEVRFVEADLLAVQVELRAFYRFFGA</sequence>
<keyword evidence="5" id="KW-0456">Lyase</keyword>
<keyword evidence="6" id="KW-1185">Reference proteome</keyword>
<evidence type="ECO:0000256" key="1">
    <source>
        <dbReference type="ARBA" id="ARBA00022741"/>
    </source>
</evidence>
<name>A0A024HNC8_PSEKB</name>
<dbReference type="HOGENOM" id="CLU_028967_0_3_6"/>
<dbReference type="PATRIC" id="fig|1301098.3.peg.4687"/>
<dbReference type="EMBL" id="HG322950">
    <property type="protein sequence ID" value="CDF86022.1"/>
    <property type="molecule type" value="Genomic_DNA"/>
</dbReference>
<dbReference type="GO" id="GO:0016787">
    <property type="term" value="F:hydrolase activity"/>
    <property type="evidence" value="ECO:0007669"/>
    <property type="project" value="UniProtKB-KW"/>
</dbReference>
<protein>
    <submittedName>
        <fullName evidence="5">Allophanate hydrolase/urea amidolyase-like protein</fullName>
    </submittedName>
</protein>
<reference evidence="5 6" key="2">
    <citation type="submission" date="2014-05" db="EMBL/GenBank/DDBJ databases">
        <title>Genome sequence of the 3-chlorobenzoate degrading bacterium Pseudomonas knackmussii B13 shows multiple evidence for horizontal gene transfer.</title>
        <authorList>
            <person name="Miyazaki R."/>
            <person name="Bertelli C."/>
            <person name="Falquet L."/>
            <person name="Robinson-Rechavi M."/>
            <person name="Gharib W."/>
            <person name="Roy S."/>
            <person name="Van der Meer J.R."/>
        </authorList>
    </citation>
    <scope>NUCLEOTIDE SEQUENCE [LARGE SCALE GENOMIC DNA]</scope>
    <source>
        <strain evidence="5 6">B13</strain>
    </source>
</reference>
<evidence type="ECO:0000259" key="4">
    <source>
        <dbReference type="SMART" id="SM00797"/>
    </source>
</evidence>
<dbReference type="RefSeq" id="WP_043254883.1">
    <property type="nucleotide sequence ID" value="NZ_HG322950.1"/>
</dbReference>
<dbReference type="eggNOG" id="COG1984">
    <property type="taxonomic scope" value="Bacteria"/>
</dbReference>
<evidence type="ECO:0000256" key="2">
    <source>
        <dbReference type="ARBA" id="ARBA00022801"/>
    </source>
</evidence>
<keyword evidence="1" id="KW-0547">Nucleotide-binding</keyword>
<keyword evidence="2 5" id="KW-0378">Hydrolase</keyword>
<dbReference type="OrthoDB" id="9768696at2"/>
<accession>A0A024HNC8</accession>
<proteinExistence type="predicted"/>
<dbReference type="InterPro" id="IPR003778">
    <property type="entry name" value="CT_A_B"/>
</dbReference>
<dbReference type="SUPFAM" id="SSF50891">
    <property type="entry name" value="Cyclophilin-like"/>
    <property type="match status" value="1"/>
</dbReference>
<dbReference type="PANTHER" id="PTHR43309">
    <property type="entry name" value="5-OXOPROLINASE SUBUNIT C"/>
    <property type="match status" value="1"/>
</dbReference>
<evidence type="ECO:0000256" key="3">
    <source>
        <dbReference type="ARBA" id="ARBA00022840"/>
    </source>
</evidence>
<dbReference type="GO" id="GO:0016829">
    <property type="term" value="F:lyase activity"/>
    <property type="evidence" value="ECO:0007669"/>
    <property type="project" value="UniProtKB-KW"/>
</dbReference>